<dbReference type="Proteomes" id="UP000216363">
    <property type="component" value="Unassembled WGS sequence"/>
</dbReference>
<proteinExistence type="predicted"/>
<reference evidence="1 2" key="1">
    <citation type="submission" date="2017-07" db="EMBL/GenBank/DDBJ databases">
        <title>Draft genome of Ochrobactrum lupini type strain LUP21.</title>
        <authorList>
            <person name="Krzyzanowska D.M."/>
            <person name="Jafra S."/>
        </authorList>
    </citation>
    <scope>NUCLEOTIDE SEQUENCE [LARGE SCALE GENOMIC DNA]</scope>
    <source>
        <strain evidence="1 2">LUP21</strain>
    </source>
</reference>
<name>A0A256GWR3_9HYPH</name>
<dbReference type="EMBL" id="NNRN01000039">
    <property type="protein sequence ID" value="OYR31340.1"/>
    <property type="molecule type" value="Genomic_DNA"/>
</dbReference>
<sequence>MHTARLKLDGLASSNFDAILHRPHAGNPIAHGRLMDFHPV</sequence>
<accession>A0A256GWR3</accession>
<organism evidence="1 2">
    <name type="scientific">Brucella lupini</name>
    <dbReference type="NCBI Taxonomy" id="255457"/>
    <lineage>
        <taxon>Bacteria</taxon>
        <taxon>Pseudomonadati</taxon>
        <taxon>Pseudomonadota</taxon>
        <taxon>Alphaproteobacteria</taxon>
        <taxon>Hyphomicrobiales</taxon>
        <taxon>Brucellaceae</taxon>
        <taxon>Brucella/Ochrobactrum group</taxon>
        <taxon>Brucella</taxon>
    </lineage>
</organism>
<gene>
    <name evidence="1" type="ORF">CES86_1290</name>
</gene>
<evidence type="ECO:0000313" key="1">
    <source>
        <dbReference type="EMBL" id="OYR31340.1"/>
    </source>
</evidence>
<dbReference type="AlphaFoldDB" id="A0A256GWR3"/>
<comment type="caution">
    <text evidence="1">The sequence shown here is derived from an EMBL/GenBank/DDBJ whole genome shotgun (WGS) entry which is preliminary data.</text>
</comment>
<evidence type="ECO:0000313" key="2">
    <source>
        <dbReference type="Proteomes" id="UP000216363"/>
    </source>
</evidence>
<protein>
    <submittedName>
        <fullName evidence="1">Uncharacterized protein</fullName>
    </submittedName>
</protein>